<keyword evidence="1" id="KW-0812">Transmembrane</keyword>
<keyword evidence="3" id="KW-1185">Reference proteome</keyword>
<accession>A0A4R2NY14</accession>
<evidence type="ECO:0000256" key="1">
    <source>
        <dbReference type="SAM" id="Phobius"/>
    </source>
</evidence>
<evidence type="ECO:0000313" key="2">
    <source>
        <dbReference type="EMBL" id="TCP26962.1"/>
    </source>
</evidence>
<keyword evidence="1" id="KW-1133">Transmembrane helix</keyword>
<comment type="caution">
    <text evidence="2">The sequence shown here is derived from an EMBL/GenBank/DDBJ whole genome shotgun (WGS) entry which is preliminary data.</text>
</comment>
<dbReference type="AlphaFoldDB" id="A0A4R2NY14"/>
<proteinExistence type="predicted"/>
<dbReference type="EMBL" id="SLXM01000002">
    <property type="protein sequence ID" value="TCP26962.1"/>
    <property type="molecule type" value="Genomic_DNA"/>
</dbReference>
<protein>
    <submittedName>
        <fullName evidence="2">Uncharacterized protein</fullName>
    </submittedName>
</protein>
<reference evidence="2 3" key="1">
    <citation type="submission" date="2019-03" db="EMBL/GenBank/DDBJ databases">
        <title>Genomic Encyclopedia of Type Strains, Phase IV (KMG-IV): sequencing the most valuable type-strain genomes for metagenomic binning, comparative biology and taxonomic classification.</title>
        <authorList>
            <person name="Goeker M."/>
        </authorList>
    </citation>
    <scope>NUCLEOTIDE SEQUENCE [LARGE SCALE GENOMIC DNA]</scope>
    <source>
        <strain evidence="2 3">DSM 14836</strain>
    </source>
</reference>
<organism evidence="2 3">
    <name type="scientific">Tenacibaculum skagerrakense</name>
    <dbReference type="NCBI Taxonomy" id="186571"/>
    <lineage>
        <taxon>Bacteria</taxon>
        <taxon>Pseudomonadati</taxon>
        <taxon>Bacteroidota</taxon>
        <taxon>Flavobacteriia</taxon>
        <taxon>Flavobacteriales</taxon>
        <taxon>Flavobacteriaceae</taxon>
        <taxon>Tenacibaculum</taxon>
    </lineage>
</organism>
<keyword evidence="1" id="KW-0472">Membrane</keyword>
<name>A0A4R2NY14_9FLAO</name>
<sequence>MIKLQPELFMNLQKPMNYTIKKGRNSSTILFISTGIFLVISFSYQLLNYLKTNDFITSFPGDWDKPLGILVGIFLLIRSQRFKNQRKGLFIKLNKNELTFRTKESETTQKINTNEIDKAYASEDNVILKTNSHKKITIDLSSIKSEKEMKAIRKMIIVSINNQ</sequence>
<gene>
    <name evidence="2" type="ORF">EV195_102304</name>
</gene>
<evidence type="ECO:0000313" key="3">
    <source>
        <dbReference type="Proteomes" id="UP000294564"/>
    </source>
</evidence>
<dbReference type="Proteomes" id="UP000294564">
    <property type="component" value="Unassembled WGS sequence"/>
</dbReference>
<feature type="transmembrane region" description="Helical" evidence="1">
    <location>
        <begin position="28"/>
        <end position="47"/>
    </location>
</feature>